<protein>
    <submittedName>
        <fullName evidence="3">Uncharacterized protein</fullName>
    </submittedName>
</protein>
<evidence type="ECO:0000256" key="2">
    <source>
        <dbReference type="SAM" id="Phobius"/>
    </source>
</evidence>
<sequence>MSKLDIKFGKIAINLVTDTTRDLAIFCGTALVLAVLFLFFTSNTADEHPNAGELSEGTQPTERSQSLPTGATAGYAPSLPKIIGAMVVIGAIALTVGSPLF</sequence>
<feature type="transmembrane region" description="Helical" evidence="2">
    <location>
        <begin position="21"/>
        <end position="40"/>
    </location>
</feature>
<accession>A0A1H8VFQ9</accession>
<organism evidence="3 4">
    <name type="scientific">Halogranum amylolyticum</name>
    <dbReference type="NCBI Taxonomy" id="660520"/>
    <lineage>
        <taxon>Archaea</taxon>
        <taxon>Methanobacteriati</taxon>
        <taxon>Methanobacteriota</taxon>
        <taxon>Stenosarchaea group</taxon>
        <taxon>Halobacteria</taxon>
        <taxon>Halobacteriales</taxon>
        <taxon>Haloferacaceae</taxon>
    </lineage>
</organism>
<proteinExistence type="predicted"/>
<keyword evidence="2" id="KW-0472">Membrane</keyword>
<dbReference type="Proteomes" id="UP000199126">
    <property type="component" value="Unassembled WGS sequence"/>
</dbReference>
<gene>
    <name evidence="3" type="ORF">SAMN04487948_11659</name>
</gene>
<evidence type="ECO:0000313" key="3">
    <source>
        <dbReference type="EMBL" id="SEP14229.1"/>
    </source>
</evidence>
<name>A0A1H8VFQ9_9EURY</name>
<evidence type="ECO:0000313" key="4">
    <source>
        <dbReference type="Proteomes" id="UP000199126"/>
    </source>
</evidence>
<keyword evidence="2" id="KW-1133">Transmembrane helix</keyword>
<feature type="compositionally biased region" description="Polar residues" evidence="1">
    <location>
        <begin position="56"/>
        <end position="69"/>
    </location>
</feature>
<dbReference type="AlphaFoldDB" id="A0A1H8VFQ9"/>
<reference evidence="4" key="1">
    <citation type="submission" date="2016-10" db="EMBL/GenBank/DDBJ databases">
        <authorList>
            <person name="Varghese N."/>
            <person name="Submissions S."/>
        </authorList>
    </citation>
    <scope>NUCLEOTIDE SEQUENCE [LARGE SCALE GENOMIC DNA]</scope>
    <source>
        <strain evidence="4">CGMCC 1.10121</strain>
    </source>
</reference>
<dbReference type="EMBL" id="FODV01000016">
    <property type="protein sequence ID" value="SEP14229.1"/>
    <property type="molecule type" value="Genomic_DNA"/>
</dbReference>
<keyword evidence="2" id="KW-0812">Transmembrane</keyword>
<evidence type="ECO:0000256" key="1">
    <source>
        <dbReference type="SAM" id="MobiDB-lite"/>
    </source>
</evidence>
<feature type="region of interest" description="Disordered" evidence="1">
    <location>
        <begin position="48"/>
        <end position="72"/>
    </location>
</feature>
<feature type="transmembrane region" description="Helical" evidence="2">
    <location>
        <begin position="82"/>
        <end position="100"/>
    </location>
</feature>
<keyword evidence="4" id="KW-1185">Reference proteome</keyword>